<keyword evidence="5" id="KW-0238">DNA-binding</keyword>
<keyword evidence="3" id="KW-0479">Metal-binding</keyword>
<evidence type="ECO:0000256" key="4">
    <source>
        <dbReference type="ARBA" id="ARBA00022833"/>
    </source>
</evidence>
<evidence type="ECO:0000259" key="8">
    <source>
        <dbReference type="Pfam" id="PF01385"/>
    </source>
</evidence>
<proteinExistence type="inferred from homology"/>
<comment type="similarity">
    <text evidence="1">In the C-terminal section; belongs to the transposase 35 family.</text>
</comment>
<dbReference type="GO" id="GO:0032196">
    <property type="term" value="P:transposition"/>
    <property type="evidence" value="ECO:0007669"/>
    <property type="project" value="UniProtKB-KW"/>
</dbReference>
<dbReference type="InterPro" id="IPR001959">
    <property type="entry name" value="Transposase"/>
</dbReference>
<dbReference type="NCBIfam" id="NF040570">
    <property type="entry name" value="guided_TnpB"/>
    <property type="match status" value="1"/>
</dbReference>
<keyword evidence="6" id="KW-0233">DNA recombination</keyword>
<feature type="domain" description="Transposase putative helix-turn-helix" evidence="10">
    <location>
        <begin position="40"/>
        <end position="83"/>
    </location>
</feature>
<evidence type="ECO:0000256" key="2">
    <source>
        <dbReference type="ARBA" id="ARBA00022578"/>
    </source>
</evidence>
<feature type="domain" description="Probable transposase IS891/IS1136/IS1341" evidence="8">
    <location>
        <begin position="235"/>
        <end position="363"/>
    </location>
</feature>
<organism evidence="11 12">
    <name type="scientific">Nocardiopsis alba</name>
    <dbReference type="NCBI Taxonomy" id="53437"/>
    <lineage>
        <taxon>Bacteria</taxon>
        <taxon>Bacillati</taxon>
        <taxon>Actinomycetota</taxon>
        <taxon>Actinomycetes</taxon>
        <taxon>Streptosporangiales</taxon>
        <taxon>Nocardiopsidaceae</taxon>
        <taxon>Nocardiopsis</taxon>
    </lineage>
</organism>
<gene>
    <name evidence="11" type="primary">tnpB</name>
    <name evidence="11" type="ORF">GTW20_10465</name>
</gene>
<feature type="region of interest" description="Disordered" evidence="7">
    <location>
        <begin position="291"/>
        <end position="319"/>
    </location>
</feature>
<dbReference type="AlphaFoldDB" id="A0A7K2IS65"/>
<dbReference type="InterPro" id="IPR010095">
    <property type="entry name" value="Cas12f1-like_TNB"/>
</dbReference>
<feature type="domain" description="Cas12f1-like TNB" evidence="9">
    <location>
        <begin position="374"/>
        <end position="441"/>
    </location>
</feature>
<feature type="region of interest" description="Disordered" evidence="7">
    <location>
        <begin position="1"/>
        <end position="37"/>
    </location>
</feature>
<evidence type="ECO:0000256" key="7">
    <source>
        <dbReference type="SAM" id="MobiDB-lite"/>
    </source>
</evidence>
<dbReference type="NCBIfam" id="TIGR01766">
    <property type="entry name" value="IS200/IS605 family accessory protein TnpB-like domain"/>
    <property type="match status" value="1"/>
</dbReference>
<evidence type="ECO:0000256" key="5">
    <source>
        <dbReference type="ARBA" id="ARBA00023125"/>
    </source>
</evidence>
<evidence type="ECO:0000256" key="1">
    <source>
        <dbReference type="ARBA" id="ARBA00008761"/>
    </source>
</evidence>
<dbReference type="NCBIfam" id="NF038280">
    <property type="entry name" value="IS607_TnpB"/>
    <property type="match status" value="1"/>
</dbReference>
<evidence type="ECO:0000256" key="6">
    <source>
        <dbReference type="ARBA" id="ARBA00023172"/>
    </source>
</evidence>
<evidence type="ECO:0000313" key="12">
    <source>
        <dbReference type="Proteomes" id="UP000467124"/>
    </source>
</evidence>
<dbReference type="GO" id="GO:0006310">
    <property type="term" value="P:DNA recombination"/>
    <property type="evidence" value="ECO:0007669"/>
    <property type="project" value="UniProtKB-KW"/>
</dbReference>
<feature type="compositionally biased region" description="Basic and acidic residues" evidence="7">
    <location>
        <begin position="299"/>
        <end position="319"/>
    </location>
</feature>
<dbReference type="Pfam" id="PF12323">
    <property type="entry name" value="HTH_OrfB_IS605"/>
    <property type="match status" value="1"/>
</dbReference>
<dbReference type="RefSeq" id="WP_161110853.1">
    <property type="nucleotide sequence ID" value="NZ_WWHY01000001.1"/>
</dbReference>
<sequence length="509" mass="57317">MNDSSGEANLLATADPYVEYQPGPDNKRKKRGFKPRPGSMVQAYRFALDPSSAGEMRLRSHCGAARAAYNWSISYVLASWDQRRAEASYNLPEDERTPWRRWSLPSLRKAFNASKRNDPRFCKWWSDNSKEAYNTGFAHAAAAFDNYVKSKRGERPGTRTALPRFKSKHKARLSCRFTTGTIRLEDDRRHITLPVIGTIRTHENTRKLQRRLTNRNARILSATVSHTRGRWFVSLQVEVERAIATPKRSEAVAGVDLGVKSLAVVADHTGQVHHVANPHHLKNELKRLRRASRKVSRRQGPDRRVGKEPSNRWREANTERRRIHHRVANLRQDSIHKLTTSLAREYGTIVVEDLNVAGMMKNRILARSIVDTGFGEIRRQLTYKTAWNGGRLVVADRWFASSKTCSRCGATKDKLPLHIRVFDCDACPLVLDRDVNAARNLAALASCTAGTGVAGDRGARAPKPRGADRKTRTTRQSRKAGAGWAGGATPAVRGKEAGDRRRSIQLTLW</sequence>
<feature type="region of interest" description="Disordered" evidence="7">
    <location>
        <begin position="451"/>
        <end position="499"/>
    </location>
</feature>
<dbReference type="InterPro" id="IPR021027">
    <property type="entry name" value="Transposase_put_HTH"/>
</dbReference>
<evidence type="ECO:0000313" key="11">
    <source>
        <dbReference type="EMBL" id="MYR32687.1"/>
    </source>
</evidence>
<keyword evidence="2" id="KW-0815">Transposition</keyword>
<dbReference type="Pfam" id="PF07282">
    <property type="entry name" value="Cas12f1-like_TNB"/>
    <property type="match status" value="1"/>
</dbReference>
<keyword evidence="4" id="KW-0862">Zinc</keyword>
<dbReference type="InterPro" id="IPR053470">
    <property type="entry name" value="RNA-guided_DNA_endonuclease"/>
</dbReference>
<dbReference type="Pfam" id="PF01385">
    <property type="entry name" value="OrfB_IS605"/>
    <property type="match status" value="1"/>
</dbReference>
<reference evidence="11 12" key="1">
    <citation type="journal article" date="2019" name="Nat. Commun.">
        <title>The antimicrobial potential of Streptomyces from insect microbiomes.</title>
        <authorList>
            <person name="Chevrette M.G."/>
            <person name="Carlson C.M."/>
            <person name="Ortega H.E."/>
            <person name="Thomas C."/>
            <person name="Ananiev G.E."/>
            <person name="Barns K.J."/>
            <person name="Book A.J."/>
            <person name="Cagnazzo J."/>
            <person name="Carlos C."/>
            <person name="Flanigan W."/>
            <person name="Grubbs K.J."/>
            <person name="Horn H.A."/>
            <person name="Hoffmann F.M."/>
            <person name="Klassen J.L."/>
            <person name="Knack J.J."/>
            <person name="Lewin G.R."/>
            <person name="McDonald B.R."/>
            <person name="Muller L."/>
            <person name="Melo W.G.P."/>
            <person name="Pinto-Tomas A.A."/>
            <person name="Schmitz A."/>
            <person name="Wendt-Pienkowski E."/>
            <person name="Wildman S."/>
            <person name="Zhao M."/>
            <person name="Zhang F."/>
            <person name="Bugni T.S."/>
            <person name="Andes D.R."/>
            <person name="Pupo M.T."/>
            <person name="Currie C.R."/>
        </authorList>
    </citation>
    <scope>NUCLEOTIDE SEQUENCE [LARGE SCALE GENOMIC DNA]</scope>
    <source>
        <strain evidence="11 12">SID5840</strain>
    </source>
</reference>
<protein>
    <submittedName>
        <fullName evidence="11">IS200/IS605 family element transposase accessory protein TnpB</fullName>
    </submittedName>
</protein>
<evidence type="ECO:0000259" key="10">
    <source>
        <dbReference type="Pfam" id="PF12323"/>
    </source>
</evidence>
<dbReference type="Proteomes" id="UP000467124">
    <property type="component" value="Unassembled WGS sequence"/>
</dbReference>
<evidence type="ECO:0000256" key="3">
    <source>
        <dbReference type="ARBA" id="ARBA00022723"/>
    </source>
</evidence>
<dbReference type="EMBL" id="WWHY01000001">
    <property type="protein sequence ID" value="MYR32687.1"/>
    <property type="molecule type" value="Genomic_DNA"/>
</dbReference>
<dbReference type="GO" id="GO:0003677">
    <property type="term" value="F:DNA binding"/>
    <property type="evidence" value="ECO:0007669"/>
    <property type="project" value="UniProtKB-KW"/>
</dbReference>
<evidence type="ECO:0000259" key="9">
    <source>
        <dbReference type="Pfam" id="PF07282"/>
    </source>
</evidence>
<comment type="caution">
    <text evidence="11">The sequence shown here is derived from an EMBL/GenBank/DDBJ whole genome shotgun (WGS) entry which is preliminary data.</text>
</comment>
<name>A0A7K2IS65_9ACTN</name>
<accession>A0A7K2IS65</accession>